<accession>A0A6A6W9G8</accession>
<dbReference type="InterPro" id="IPR040201">
    <property type="entry name" value="Mrg3-like"/>
</dbReference>
<sequence>MALKAYFWPYHKFPDEVAAELRKAIYFHTQSWDPEKAMQYYKAALMKAQALGMNPVSDEITGTKLSVAELLKQCGLVDRCIGVYELVLKDCTNYLKDKGEEHYEDGERTRLLMKSVSISMKLGEMYASDSVLDIEAAERHLLWGVETTMKERIRRQKDGVKEGEGDWFTDEQYGASCESLALHYESKMLHYLATPLLLQALTVSPPKSCHSVVIMSNLANCIFQTTPPPSLTTAKPLPATSFKQPASTSSLPPSQDSFPTTPHPSKEVLRTQASAWARKALALSTSITEGRTQECDLGCAAATHALGEFAEAGGEFDVARKLYEEAKGRSVGLGFEEGVKNAEMGLKRIEEKSGSEEKM</sequence>
<dbReference type="CDD" id="cd24145">
    <property type="entry name" value="Mgr3-like"/>
    <property type="match status" value="1"/>
</dbReference>
<reference evidence="2" key="1">
    <citation type="journal article" date="2020" name="Stud. Mycol.">
        <title>101 Dothideomycetes genomes: a test case for predicting lifestyles and emergence of pathogens.</title>
        <authorList>
            <person name="Haridas S."/>
            <person name="Albert R."/>
            <person name="Binder M."/>
            <person name="Bloem J."/>
            <person name="Labutti K."/>
            <person name="Salamov A."/>
            <person name="Andreopoulos B."/>
            <person name="Baker S."/>
            <person name="Barry K."/>
            <person name="Bills G."/>
            <person name="Bluhm B."/>
            <person name="Cannon C."/>
            <person name="Castanera R."/>
            <person name="Culley D."/>
            <person name="Daum C."/>
            <person name="Ezra D."/>
            <person name="Gonzalez J."/>
            <person name="Henrissat B."/>
            <person name="Kuo A."/>
            <person name="Liang C."/>
            <person name="Lipzen A."/>
            <person name="Lutzoni F."/>
            <person name="Magnuson J."/>
            <person name="Mondo S."/>
            <person name="Nolan M."/>
            <person name="Ohm R."/>
            <person name="Pangilinan J."/>
            <person name="Park H.-J."/>
            <person name="Ramirez L."/>
            <person name="Alfaro M."/>
            <person name="Sun H."/>
            <person name="Tritt A."/>
            <person name="Yoshinaga Y."/>
            <person name="Zwiers L.-H."/>
            <person name="Turgeon B."/>
            <person name="Goodwin S."/>
            <person name="Spatafora J."/>
            <person name="Crous P."/>
            <person name="Grigoriev I."/>
        </authorList>
    </citation>
    <scope>NUCLEOTIDE SEQUENCE</scope>
    <source>
        <strain evidence="2">CBS 121739</strain>
    </source>
</reference>
<feature type="compositionally biased region" description="Polar residues" evidence="1">
    <location>
        <begin position="241"/>
        <end position="260"/>
    </location>
</feature>
<keyword evidence="3" id="KW-1185">Reference proteome</keyword>
<dbReference type="AlphaFoldDB" id="A0A6A6W9G8"/>
<evidence type="ECO:0000313" key="2">
    <source>
        <dbReference type="EMBL" id="KAF2758516.1"/>
    </source>
</evidence>
<feature type="region of interest" description="Disordered" evidence="1">
    <location>
        <begin position="233"/>
        <end position="266"/>
    </location>
</feature>
<dbReference type="PANTHER" id="PTHR28142:SF1">
    <property type="entry name" value="MITOCHONDRIAL INNER MEMBRANE I-AAA PROTEASE SUPERCOMPLEX SUBUNIT MGR3-RELATED"/>
    <property type="match status" value="1"/>
</dbReference>
<evidence type="ECO:0000256" key="1">
    <source>
        <dbReference type="SAM" id="MobiDB-lite"/>
    </source>
</evidence>
<dbReference type="PANTHER" id="PTHR28142">
    <property type="entry name" value="MITOCHONDRIAL INNER MEMBRANE I-AAA PROTEASE SUPERCOMPLEX SUBUNIT MGR3-RELATED"/>
    <property type="match status" value="1"/>
</dbReference>
<dbReference type="GO" id="GO:0006515">
    <property type="term" value="P:protein quality control for misfolded or incompletely synthesized proteins"/>
    <property type="evidence" value="ECO:0007669"/>
    <property type="project" value="TreeGrafter"/>
</dbReference>
<gene>
    <name evidence="2" type="ORF">EJ05DRAFT_475819</name>
</gene>
<dbReference type="RefSeq" id="XP_033600967.1">
    <property type="nucleotide sequence ID" value="XM_033743897.1"/>
</dbReference>
<evidence type="ECO:0008006" key="4">
    <source>
        <dbReference type="Google" id="ProtNLM"/>
    </source>
</evidence>
<name>A0A6A6W9G8_9PEZI</name>
<dbReference type="Proteomes" id="UP000799437">
    <property type="component" value="Unassembled WGS sequence"/>
</dbReference>
<protein>
    <recommendedName>
        <fullName evidence="4">TPR-like protein</fullName>
    </recommendedName>
</protein>
<dbReference type="EMBL" id="ML996571">
    <property type="protein sequence ID" value="KAF2758516.1"/>
    <property type="molecule type" value="Genomic_DNA"/>
</dbReference>
<dbReference type="OrthoDB" id="10050400at2759"/>
<organism evidence="2 3">
    <name type="scientific">Pseudovirgaria hyperparasitica</name>
    <dbReference type="NCBI Taxonomy" id="470096"/>
    <lineage>
        <taxon>Eukaryota</taxon>
        <taxon>Fungi</taxon>
        <taxon>Dikarya</taxon>
        <taxon>Ascomycota</taxon>
        <taxon>Pezizomycotina</taxon>
        <taxon>Dothideomycetes</taxon>
        <taxon>Dothideomycetes incertae sedis</taxon>
        <taxon>Acrospermales</taxon>
        <taxon>Acrospermaceae</taxon>
        <taxon>Pseudovirgaria</taxon>
    </lineage>
</organism>
<evidence type="ECO:0000313" key="3">
    <source>
        <dbReference type="Proteomes" id="UP000799437"/>
    </source>
</evidence>
<proteinExistence type="predicted"/>
<dbReference type="GeneID" id="54484951"/>
<dbReference type="GO" id="GO:0031942">
    <property type="term" value="C:i-AAA complex"/>
    <property type="evidence" value="ECO:0007669"/>
    <property type="project" value="TreeGrafter"/>
</dbReference>
<dbReference type="GO" id="GO:0051787">
    <property type="term" value="F:misfolded protein binding"/>
    <property type="evidence" value="ECO:0007669"/>
    <property type="project" value="TreeGrafter"/>
</dbReference>